<dbReference type="Pfam" id="PF00415">
    <property type="entry name" value="RCC1"/>
    <property type="match status" value="1"/>
</dbReference>
<organism evidence="3 4">
    <name type="scientific">Trypanosoma equiperdum</name>
    <dbReference type="NCBI Taxonomy" id="5694"/>
    <lineage>
        <taxon>Eukaryota</taxon>
        <taxon>Discoba</taxon>
        <taxon>Euglenozoa</taxon>
        <taxon>Kinetoplastea</taxon>
        <taxon>Metakinetoplastina</taxon>
        <taxon>Trypanosomatida</taxon>
        <taxon>Trypanosomatidae</taxon>
        <taxon>Trypanosoma</taxon>
    </lineage>
</organism>
<dbReference type="PROSITE" id="PS50012">
    <property type="entry name" value="RCC1_3"/>
    <property type="match status" value="2"/>
</dbReference>
<name>A0A1G4I0S3_TRYEQ</name>
<dbReference type="RefSeq" id="XP_067076872.1">
    <property type="nucleotide sequence ID" value="XM_067220771.1"/>
</dbReference>
<evidence type="ECO:0000256" key="1">
    <source>
        <dbReference type="PROSITE-ProRule" id="PRU00235"/>
    </source>
</evidence>
<keyword evidence="4" id="KW-1185">Reference proteome</keyword>
<dbReference type="VEuPathDB" id="TriTrypDB:TEOVI_000756300"/>
<accession>A0A1G4I0S3</accession>
<dbReference type="PANTHER" id="PTHR45982">
    <property type="entry name" value="REGULATOR OF CHROMOSOME CONDENSATION"/>
    <property type="match status" value="1"/>
</dbReference>
<dbReference type="SUPFAM" id="SSF50985">
    <property type="entry name" value="RCC1/BLIP-II"/>
    <property type="match status" value="1"/>
</dbReference>
<evidence type="ECO:0000313" key="3">
    <source>
        <dbReference type="EMBL" id="SCU65242.1"/>
    </source>
</evidence>
<evidence type="ECO:0000256" key="2">
    <source>
        <dbReference type="SAM" id="MobiDB-lite"/>
    </source>
</evidence>
<comment type="caution">
    <text evidence="3">The sequence shown here is derived from an EMBL/GenBank/DDBJ whole genome shotgun (WGS) entry which is preliminary data.</text>
</comment>
<dbReference type="InterPro" id="IPR000408">
    <property type="entry name" value="Reg_chr_condens"/>
</dbReference>
<dbReference type="Proteomes" id="UP000195570">
    <property type="component" value="Unassembled WGS sequence"/>
</dbReference>
<feature type="region of interest" description="Disordered" evidence="2">
    <location>
        <begin position="512"/>
        <end position="535"/>
    </location>
</feature>
<evidence type="ECO:0000313" key="4">
    <source>
        <dbReference type="Proteomes" id="UP000195570"/>
    </source>
</evidence>
<dbReference type="InterPro" id="IPR009091">
    <property type="entry name" value="RCC1/BLIP-II"/>
</dbReference>
<protein>
    <submittedName>
        <fullName evidence="3">Regulator of chromosome condensation (RCC1) repeat, putative</fullName>
    </submittedName>
</protein>
<feature type="repeat" description="RCC1" evidence="1">
    <location>
        <begin position="229"/>
        <end position="282"/>
    </location>
</feature>
<sequence length="535" mass="57524">MLRRLHTRILGMGSVCGMPPSPMAEVFLKSLPPPVQVDLVKYHRFEQEEANRMRVPRCTTSPEPAIAPEPFYDIQSGAAGHKHVVLITREGNLITFGENRYGQSAAPGESVRGGGRLGENRQQPLAKHSDQHVSAAPMYVDLDGAFAGGNKSVACGSNYTIVYQPGGRRAIGFGNNHMGQLGIGHKNQVDASRGFAEWDPTAAWWGGNTNVIRTIACGFNHTILQLSSGDLLSFGSNTWGELGIGSTVSPMQPTPIRFFEEKGIVVVKTVAGNSFTLFLTADGRVYGCGATNAGQLPANVFEPAPVLLTRSFQQGCKVVPGSVHGGPTQPKLIRIKDIACVGSMAVYASRKNELFVQGALPDYGYQVPSPRFQLVDQQPAIDYLTEMMEHNKKKGGTRWMDDKGSEAHTGFDIVRLVQGPSTLLVIYKNGCVAGLGANAEGQLQNIRRSQKGKEVNLAKAFTANGLLPVCFPSKPYEAGGKQTAALPWFTCGAGFTLLFDNNEVYDDGGQVKPIELPPPAPTSRRGAAAALRSMR</sequence>
<proteinExistence type="predicted"/>
<dbReference type="EMBL" id="CZPT02000251">
    <property type="protein sequence ID" value="SCU65242.1"/>
    <property type="molecule type" value="Genomic_DNA"/>
</dbReference>
<gene>
    <name evidence="3" type="ORF">TEOVI_000756300</name>
</gene>
<dbReference type="AlphaFoldDB" id="A0A1G4I0S3"/>
<feature type="repeat" description="RCC1" evidence="1">
    <location>
        <begin position="168"/>
        <end position="228"/>
    </location>
</feature>
<dbReference type="GeneID" id="92381497"/>
<dbReference type="GO" id="GO:0005085">
    <property type="term" value="F:guanyl-nucleotide exchange factor activity"/>
    <property type="evidence" value="ECO:0007669"/>
    <property type="project" value="TreeGrafter"/>
</dbReference>
<dbReference type="Gene3D" id="2.130.10.30">
    <property type="entry name" value="Regulator of chromosome condensation 1/beta-lactamase-inhibitor protein II"/>
    <property type="match status" value="2"/>
</dbReference>
<dbReference type="PANTHER" id="PTHR45982:SF1">
    <property type="entry name" value="REGULATOR OF CHROMOSOME CONDENSATION"/>
    <property type="match status" value="1"/>
</dbReference>
<reference evidence="3" key="1">
    <citation type="submission" date="2016-09" db="EMBL/GenBank/DDBJ databases">
        <authorList>
            <person name="Hebert L."/>
            <person name="Moumen B."/>
        </authorList>
    </citation>
    <scope>NUCLEOTIDE SEQUENCE [LARGE SCALE GENOMIC DNA]</scope>
    <source>
        <strain evidence="3">OVI</strain>
    </source>
</reference>
<dbReference type="GO" id="GO:0005737">
    <property type="term" value="C:cytoplasm"/>
    <property type="evidence" value="ECO:0007669"/>
    <property type="project" value="TreeGrafter"/>
</dbReference>
<dbReference type="InterPro" id="IPR051553">
    <property type="entry name" value="Ran_GTPase-activating"/>
</dbReference>